<feature type="compositionally biased region" description="Polar residues" evidence="1">
    <location>
        <begin position="860"/>
        <end position="873"/>
    </location>
</feature>
<dbReference type="EMBL" id="JAJVDC020000057">
    <property type="protein sequence ID" value="KAL1629120.1"/>
    <property type="molecule type" value="Genomic_DNA"/>
</dbReference>
<protein>
    <recommendedName>
        <fullName evidence="4">AT DNA binding protein</fullName>
    </recommendedName>
</protein>
<feature type="region of interest" description="Disordered" evidence="1">
    <location>
        <begin position="716"/>
        <end position="737"/>
    </location>
</feature>
<feature type="region of interest" description="Disordered" evidence="1">
    <location>
        <begin position="1"/>
        <end position="351"/>
    </location>
</feature>
<dbReference type="Proteomes" id="UP001521116">
    <property type="component" value="Unassembled WGS sequence"/>
</dbReference>
<feature type="region of interest" description="Disordered" evidence="1">
    <location>
        <begin position="385"/>
        <end position="421"/>
    </location>
</feature>
<evidence type="ECO:0008006" key="4">
    <source>
        <dbReference type="Google" id="ProtNLM"/>
    </source>
</evidence>
<feature type="compositionally biased region" description="Polar residues" evidence="1">
    <location>
        <begin position="1"/>
        <end position="12"/>
    </location>
</feature>
<evidence type="ECO:0000313" key="3">
    <source>
        <dbReference type="Proteomes" id="UP001521116"/>
    </source>
</evidence>
<proteinExistence type="predicted"/>
<sequence>MSSSPDPLSFITSSPSKSAAMRRSAKRATPQPLARLSPNVQRSDPFLEIPDLGHVSPSKSITMTTPRAAGSSPWRIKVTVEAQPHDEHSQDENSLASPTGARAARIATQTTTIPLNDANGSSPLKRRGRPRKSDTLPATQTTTIQLNDANGSSPTKKRGRPRKSDTTPAIATQTTTVPLNDANGSSPVKRNGKAKKGTPVRKPRKSITRSPEDSEVDSSLSDASYHPSMRAPVRTRRSVSKDVSVPEPIRAAAMYGPRSPEQLQEEAEEEQPITSSSSIGQRRRSARESSGVGDIASDTVFKQMEDNEQTPKASSSRHVGNDEDMWKSMISHHEYESDPTAEEESNSSDDELDIVMPDQTIGETTMLHSEEFSMVSLDSLPSMKIAQNGTSPAGVSQAASRLPSLRTDPIPQARRQTYNRHALSSPLPEINDSIASVSFMPSSPPIRFAAHTPPRRHNTKSPSAPPAIQQVEISPSKAETPKLVNVVKAGIALQGVVNGNNRGTQDRRPSDDFREEAQRARLDDMFSDFGSGTKRELQAGLRLGQQLAERARSRPTTRESTQDPSREASVERPATRGSSAASDGEVFDGPSVSGTSHQDSSHHRLPTPDDEDYALASPPPPPSQLFAQQPDLAANPAQTQLISPARSQASPDAEEMQDGAKTPPSTEEEDGDEPQSYQDSELQREPGEDFDVYWQRRRETISRKIDEAGSSQVIVLSSDRSESSQLSVESSQNALDGDIWEEEGSPLKQQIMFSSPSAVNSSPYHRIEHTIASSVLQDGDTMAIDEASMSSDTRQLRQEVATRPLSGRTRVIPPSPAVFGPEDLEVQRQIENELTPRTSRMKTLNLGGNNHRRLFDDNSDPTLESEPSIQVEQSSYLSNRSSGRSTHRSRDSQVEQTYVEEEQPAELSLNESRSNMTALNVNKERRPLFEQKARMPLFEQQKPIGSVTAPPVQLIAKHAPQQASQPEVQPSGGLFGRLWTAMGSSTEPVAPQVPLHPLASRYNNLPKIAPWTKTHWDTLDRIYQRYKRHPEQFSPQDPLNKTLLAQKYQWQPGSSKTESVSYYTNVKMQNWNYTVKITSELLVCCAIFMQLLTLKDAAEYRRTTGKDIVRGNFMQKDRTGDPITLRDVIARMFGVVGGEMIRADEKRGICVRRDLDQLKFRYPWVPGWWDEMGRYLHD</sequence>
<feature type="compositionally biased region" description="Low complexity" evidence="1">
    <location>
        <begin position="716"/>
        <end position="732"/>
    </location>
</feature>
<feature type="compositionally biased region" description="Low complexity" evidence="1">
    <location>
        <begin position="166"/>
        <end position="176"/>
    </location>
</feature>
<evidence type="ECO:0000256" key="1">
    <source>
        <dbReference type="SAM" id="MobiDB-lite"/>
    </source>
</evidence>
<feature type="compositionally biased region" description="Polar residues" evidence="1">
    <location>
        <begin position="636"/>
        <end position="650"/>
    </location>
</feature>
<feature type="compositionally biased region" description="Basic and acidic residues" evidence="1">
    <location>
        <begin position="319"/>
        <end position="336"/>
    </location>
</feature>
<accession>A0ABR3ST52</accession>
<feature type="compositionally biased region" description="Low complexity" evidence="1">
    <location>
        <begin position="874"/>
        <end position="884"/>
    </location>
</feature>
<feature type="compositionally biased region" description="Low complexity" evidence="1">
    <location>
        <begin position="101"/>
        <end position="113"/>
    </location>
</feature>
<dbReference type="InterPro" id="IPR017956">
    <property type="entry name" value="AT_hook_DNA-bd_motif"/>
</dbReference>
<feature type="compositionally biased region" description="Acidic residues" evidence="1">
    <location>
        <begin position="337"/>
        <end position="351"/>
    </location>
</feature>
<feature type="compositionally biased region" description="Polar residues" evidence="1">
    <location>
        <begin position="385"/>
        <end position="399"/>
    </location>
</feature>
<feature type="compositionally biased region" description="Basic and acidic residues" evidence="1">
    <location>
        <begin position="549"/>
        <end position="574"/>
    </location>
</feature>
<gene>
    <name evidence="2" type="ORF">SLS56_005563</name>
</gene>
<name>A0ABR3ST52_9PEZI</name>
<feature type="region of interest" description="Disordered" evidence="1">
    <location>
        <begin position="841"/>
        <end position="914"/>
    </location>
</feature>
<evidence type="ECO:0000313" key="2">
    <source>
        <dbReference type="EMBL" id="KAL1629120.1"/>
    </source>
</evidence>
<reference evidence="2 3" key="1">
    <citation type="submission" date="2024-02" db="EMBL/GenBank/DDBJ databases">
        <title>De novo assembly and annotation of 12 fungi associated with fruit tree decline syndrome in Ontario, Canada.</title>
        <authorList>
            <person name="Sulman M."/>
            <person name="Ellouze W."/>
            <person name="Ilyukhin E."/>
        </authorList>
    </citation>
    <scope>NUCLEOTIDE SEQUENCE [LARGE SCALE GENOMIC DNA]</scope>
    <source>
        <strain evidence="2 3">M1-105</strain>
    </source>
</reference>
<feature type="region of interest" description="Disordered" evidence="1">
    <location>
        <begin position="547"/>
        <end position="693"/>
    </location>
</feature>
<organism evidence="2 3">
    <name type="scientific">Neofusicoccum ribis</name>
    <dbReference type="NCBI Taxonomy" id="45134"/>
    <lineage>
        <taxon>Eukaryota</taxon>
        <taxon>Fungi</taxon>
        <taxon>Dikarya</taxon>
        <taxon>Ascomycota</taxon>
        <taxon>Pezizomycotina</taxon>
        <taxon>Dothideomycetes</taxon>
        <taxon>Dothideomycetes incertae sedis</taxon>
        <taxon>Botryosphaeriales</taxon>
        <taxon>Botryosphaeriaceae</taxon>
        <taxon>Neofusicoccum</taxon>
    </lineage>
</organism>
<dbReference type="SMART" id="SM00384">
    <property type="entry name" value="AT_hook"/>
    <property type="match status" value="2"/>
</dbReference>
<feature type="compositionally biased region" description="Low complexity" evidence="1">
    <location>
        <begin position="13"/>
        <end position="22"/>
    </location>
</feature>
<keyword evidence="3" id="KW-1185">Reference proteome</keyword>
<comment type="caution">
    <text evidence="2">The sequence shown here is derived from an EMBL/GenBank/DDBJ whole genome shotgun (WGS) entry which is preliminary data.</text>
</comment>
<feature type="compositionally biased region" description="Basic residues" evidence="1">
    <location>
        <begin position="190"/>
        <end position="207"/>
    </location>
</feature>
<feature type="compositionally biased region" description="Polar residues" evidence="1">
    <location>
        <begin position="136"/>
        <end position="154"/>
    </location>
</feature>